<reference evidence="2 3" key="1">
    <citation type="submission" date="2018-03" db="EMBL/GenBank/DDBJ databases">
        <title>Finding Nemo's genes: A chromosome-scale reference assembly of the genome of the orange clownfish Amphiprion percula.</title>
        <authorList>
            <person name="Lehmann R."/>
        </authorList>
    </citation>
    <scope>NUCLEOTIDE SEQUENCE</scope>
</reference>
<accession>A0A3P8RM29</accession>
<dbReference type="STRING" id="161767.ENSAPEP00000000334"/>
<dbReference type="Pfam" id="PF15264">
    <property type="entry name" value="TSSC4"/>
    <property type="match status" value="1"/>
</dbReference>
<feature type="region of interest" description="Disordered" evidence="1">
    <location>
        <begin position="1"/>
        <end position="42"/>
    </location>
</feature>
<evidence type="ECO:0000313" key="3">
    <source>
        <dbReference type="Proteomes" id="UP000265080"/>
    </source>
</evidence>
<name>A0A3P8RM29_AMPPE</name>
<feature type="region of interest" description="Disordered" evidence="1">
    <location>
        <begin position="95"/>
        <end position="120"/>
    </location>
</feature>
<sequence>MFISDDVDQLSVSDESEPEEAPNRKLDHGGDDDDDDDVDSVPAALHKAQDSFSLSGGCSAFSDRCHSVFDGLDSVDRQTSSSLSEDNIRDILCTQPPFPSRKTSHLLSNRPTPKTRGVPDYLLHPERWTHYSLEDCVTSPLTERQEPHPPETVP</sequence>
<reference evidence="2" key="2">
    <citation type="submission" date="2025-08" db="UniProtKB">
        <authorList>
            <consortium name="Ensembl"/>
        </authorList>
    </citation>
    <scope>IDENTIFICATION</scope>
</reference>
<evidence type="ECO:0000256" key="1">
    <source>
        <dbReference type="SAM" id="MobiDB-lite"/>
    </source>
</evidence>
<dbReference type="GeneTree" id="ENSGT00940000171378"/>
<proteinExistence type="predicted"/>
<feature type="compositionally biased region" description="Acidic residues" evidence="1">
    <location>
        <begin position="30"/>
        <end position="39"/>
    </location>
</feature>
<dbReference type="InterPro" id="IPR029338">
    <property type="entry name" value="TSSC4"/>
</dbReference>
<keyword evidence="3" id="KW-1185">Reference proteome</keyword>
<protein>
    <submittedName>
        <fullName evidence="2">Uncharacterized protein</fullName>
    </submittedName>
</protein>
<evidence type="ECO:0000313" key="2">
    <source>
        <dbReference type="Ensembl" id="ENSAPEP00000000334.1"/>
    </source>
</evidence>
<dbReference type="Ensembl" id="ENSAPET00000000342.1">
    <property type="protein sequence ID" value="ENSAPEP00000000334.1"/>
    <property type="gene ID" value="ENSAPEG00000000244.1"/>
</dbReference>
<dbReference type="AlphaFoldDB" id="A0A3P8RM29"/>
<feature type="compositionally biased region" description="Acidic residues" evidence="1">
    <location>
        <begin position="1"/>
        <end position="20"/>
    </location>
</feature>
<reference evidence="2" key="3">
    <citation type="submission" date="2025-09" db="UniProtKB">
        <authorList>
            <consortium name="Ensembl"/>
        </authorList>
    </citation>
    <scope>IDENTIFICATION</scope>
</reference>
<dbReference type="Proteomes" id="UP000265080">
    <property type="component" value="Chromosome 1"/>
</dbReference>
<organism evidence="2 3">
    <name type="scientific">Amphiprion percula</name>
    <name type="common">Orange clownfish</name>
    <name type="synonym">Lutjanus percula</name>
    <dbReference type="NCBI Taxonomy" id="161767"/>
    <lineage>
        <taxon>Eukaryota</taxon>
        <taxon>Metazoa</taxon>
        <taxon>Chordata</taxon>
        <taxon>Craniata</taxon>
        <taxon>Vertebrata</taxon>
        <taxon>Euteleostomi</taxon>
        <taxon>Actinopterygii</taxon>
        <taxon>Neopterygii</taxon>
        <taxon>Teleostei</taxon>
        <taxon>Neoteleostei</taxon>
        <taxon>Acanthomorphata</taxon>
        <taxon>Ovalentaria</taxon>
        <taxon>Pomacentridae</taxon>
        <taxon>Amphiprion</taxon>
    </lineage>
</organism>